<evidence type="ECO:0000256" key="5">
    <source>
        <dbReference type="ARBA" id="ARBA00022801"/>
    </source>
</evidence>
<dbReference type="Pfam" id="PF00443">
    <property type="entry name" value="UCH"/>
    <property type="match status" value="1"/>
</dbReference>
<feature type="domain" description="USP" evidence="8">
    <location>
        <begin position="445"/>
        <end position="870"/>
    </location>
</feature>
<dbReference type="PROSITE" id="PS00972">
    <property type="entry name" value="USP_1"/>
    <property type="match status" value="1"/>
</dbReference>
<dbReference type="AlphaFoldDB" id="A0A1L0DL14"/>
<evidence type="ECO:0000256" key="2">
    <source>
        <dbReference type="ARBA" id="ARBA00012759"/>
    </source>
</evidence>
<accession>A0A1L0DL14</accession>
<dbReference type="InterPro" id="IPR038765">
    <property type="entry name" value="Papain-like_cys_pep_sf"/>
</dbReference>
<dbReference type="Gene3D" id="3.90.70.10">
    <property type="entry name" value="Cysteine proteinases"/>
    <property type="match status" value="1"/>
</dbReference>
<keyword evidence="6" id="KW-0788">Thiol protease</keyword>
<dbReference type="InterPro" id="IPR050164">
    <property type="entry name" value="Peptidase_C19"/>
</dbReference>
<dbReference type="SUPFAM" id="SSF54001">
    <property type="entry name" value="Cysteine proteinases"/>
    <property type="match status" value="1"/>
</dbReference>
<dbReference type="InterPro" id="IPR018200">
    <property type="entry name" value="USP_CS"/>
</dbReference>
<evidence type="ECO:0000256" key="6">
    <source>
        <dbReference type="ARBA" id="ARBA00022807"/>
    </source>
</evidence>
<dbReference type="GO" id="GO:0004843">
    <property type="term" value="F:cysteine-type deubiquitinase activity"/>
    <property type="evidence" value="ECO:0007669"/>
    <property type="project" value="UniProtKB-EC"/>
</dbReference>
<dbReference type="InterPro" id="IPR028889">
    <property type="entry name" value="USP"/>
</dbReference>
<protein>
    <recommendedName>
        <fullName evidence="2">ubiquitinyl hydrolase 1</fullName>
        <ecNumber evidence="2">3.4.19.12</ecNumber>
    </recommendedName>
</protein>
<name>A0A1L0DL14_9ASCO</name>
<keyword evidence="3" id="KW-0645">Protease</keyword>
<dbReference type="PROSITE" id="PS50235">
    <property type="entry name" value="USP_3"/>
    <property type="match status" value="1"/>
</dbReference>
<comment type="catalytic activity">
    <reaction evidence="1">
        <text>Thiol-dependent hydrolysis of ester, thioester, amide, peptide and isopeptide bonds formed by the C-terminal Gly of ubiquitin (a 76-residue protein attached to proteins as an intracellular targeting signal).</text>
        <dbReference type="EC" id="3.4.19.12"/>
    </reaction>
</comment>
<dbReference type="PANTHER" id="PTHR24006:SF687">
    <property type="entry name" value="UBIQUITIN CARBOXYL-TERMINAL HYDROLASE 10"/>
    <property type="match status" value="1"/>
</dbReference>
<dbReference type="EMBL" id="LT635766">
    <property type="protein sequence ID" value="SGZ53110.1"/>
    <property type="molecule type" value="Genomic_DNA"/>
</dbReference>
<dbReference type="PANTHER" id="PTHR24006">
    <property type="entry name" value="UBIQUITIN CARBOXYL-TERMINAL HYDROLASE"/>
    <property type="match status" value="1"/>
</dbReference>
<evidence type="ECO:0000313" key="10">
    <source>
        <dbReference type="Proteomes" id="UP000182259"/>
    </source>
</evidence>
<evidence type="ECO:0000313" key="9">
    <source>
        <dbReference type="EMBL" id="SGZ53110.1"/>
    </source>
</evidence>
<proteinExistence type="predicted"/>
<feature type="region of interest" description="Disordered" evidence="7">
    <location>
        <begin position="347"/>
        <end position="367"/>
    </location>
</feature>
<dbReference type="CDD" id="cd02257">
    <property type="entry name" value="Peptidase_C19"/>
    <property type="match status" value="1"/>
</dbReference>
<evidence type="ECO:0000256" key="4">
    <source>
        <dbReference type="ARBA" id="ARBA00022786"/>
    </source>
</evidence>
<evidence type="ECO:0000256" key="3">
    <source>
        <dbReference type="ARBA" id="ARBA00022670"/>
    </source>
</evidence>
<evidence type="ECO:0000256" key="7">
    <source>
        <dbReference type="SAM" id="MobiDB-lite"/>
    </source>
</evidence>
<evidence type="ECO:0000256" key="1">
    <source>
        <dbReference type="ARBA" id="ARBA00000707"/>
    </source>
</evidence>
<dbReference type="EC" id="3.4.19.12" evidence="2"/>
<gene>
    <name evidence="9" type="ORF">SAMEA4029009_CIC11G00000004850</name>
</gene>
<dbReference type="GO" id="GO:0006508">
    <property type="term" value="P:proteolysis"/>
    <property type="evidence" value="ECO:0007669"/>
    <property type="project" value="UniProtKB-KW"/>
</dbReference>
<feature type="region of interest" description="Disordered" evidence="7">
    <location>
        <begin position="1"/>
        <end position="68"/>
    </location>
</feature>
<feature type="compositionally biased region" description="Polar residues" evidence="7">
    <location>
        <begin position="244"/>
        <end position="268"/>
    </location>
</feature>
<keyword evidence="4" id="KW-0833">Ubl conjugation pathway</keyword>
<feature type="compositionally biased region" description="Polar residues" evidence="7">
    <location>
        <begin position="1"/>
        <end position="13"/>
    </location>
</feature>
<dbReference type="GO" id="GO:0016579">
    <property type="term" value="P:protein deubiquitination"/>
    <property type="evidence" value="ECO:0007669"/>
    <property type="project" value="InterPro"/>
</dbReference>
<keyword evidence="5" id="KW-0378">Hydrolase</keyword>
<dbReference type="Proteomes" id="UP000182259">
    <property type="component" value="Chromosome III"/>
</dbReference>
<dbReference type="GO" id="GO:0005634">
    <property type="term" value="C:nucleus"/>
    <property type="evidence" value="ECO:0007669"/>
    <property type="project" value="TreeGrafter"/>
</dbReference>
<organism evidence="9 10">
    <name type="scientific">Sungouiella intermedia</name>
    <dbReference type="NCBI Taxonomy" id="45354"/>
    <lineage>
        <taxon>Eukaryota</taxon>
        <taxon>Fungi</taxon>
        <taxon>Dikarya</taxon>
        <taxon>Ascomycota</taxon>
        <taxon>Saccharomycotina</taxon>
        <taxon>Pichiomycetes</taxon>
        <taxon>Metschnikowiaceae</taxon>
        <taxon>Sungouiella</taxon>
    </lineage>
</organism>
<sequence>MSSTPPTSKSTIDTSQSSTANGSSSTGSNTPSHGSNSSSNGSSTSSNGTAALGPRRFRGDVAPFSPAAQSPHIYSQQLHYPPQVPGQNMAYPQYYSQQPQFVYGGQSLPYYPVAMGYPDYMYQQYQYYAMANQYGTPLPYMNMGMNNGYAPRKKHSKSHYNHYDYKSQWSPSASPAAETTDEGQRDSQPAEYEEKEKHAKAEKADKVEKIEKEVKDVKDVRDPKGEEAPKDNVNVEKAEKSTEKTGNVEQSQKVISDKTPASSSNTGPLPNGNGLPLYFNTSIDEFKLNKKDAANKNEDRIASKSARVEAFLSLVAGDVAITPNAQTRIVDHNSDKAYFKRLYHTPQSTNTYDNETNDSASAQKAPTSNWASFLQTTAKPAKKGSLPKPVGVAGVSQAFAPTQPSKPTTPVSTTLPQPLGVLAMKMLFDPEFHLDDCDPYLIKPRGLTNSGNICYMNAILQCLVFCIPFSKVLKTIEDRSIGSIGENSPTPLIDATIQFINDFMNVPPLGKPNGSVVNSDGIVVGRPLSPEGLYMKLIENTKFQHLKWGQQEDAEEFLGYFLDGLHEEFVKVESSVAGSQMEKYFQEFSRNLDSSLAAELKTKMKEAVRLLSSPDQKHVEINEVDDDNSQPNGWSEVGSGKRVSKKRIVEVEPSPITQIFGGQFRSVLTVPKSKESQSITVDPFRCILVDISLGDIETIEDALWKFNEAEKLPYKIEAGREVVARKQTFIDELPDVLVLLLKRFSYQHEQGHNKENEDGSEQKEVEGMHAVGSIEKVMKNIKFGLDLSIPAECLSPGARTSQKRDYRLIAAIYHHGRNAEGGHYTCDVSRDKQSWLRIDDTAVEKIDASNVIEKPEAGDKSAYILMYERK</sequence>
<dbReference type="GO" id="GO:0005829">
    <property type="term" value="C:cytosol"/>
    <property type="evidence" value="ECO:0007669"/>
    <property type="project" value="TreeGrafter"/>
</dbReference>
<dbReference type="InterPro" id="IPR001394">
    <property type="entry name" value="Peptidase_C19_UCH"/>
</dbReference>
<evidence type="ECO:0000259" key="8">
    <source>
        <dbReference type="PROSITE" id="PS50235"/>
    </source>
</evidence>
<reference evidence="9 10" key="1">
    <citation type="submission" date="2016-10" db="EMBL/GenBank/DDBJ databases">
        <authorList>
            <person name="de Groot N.N."/>
        </authorList>
    </citation>
    <scope>NUCLEOTIDE SEQUENCE [LARGE SCALE GENOMIC DNA]</scope>
    <source>
        <strain evidence="9 10">PYCC 4715</strain>
    </source>
</reference>
<feature type="compositionally biased region" description="Low complexity" evidence="7">
    <location>
        <begin position="14"/>
        <end position="49"/>
    </location>
</feature>
<feature type="region of interest" description="Disordered" evidence="7">
    <location>
        <begin position="163"/>
        <end position="273"/>
    </location>
</feature>
<feature type="compositionally biased region" description="Basic and acidic residues" evidence="7">
    <location>
        <begin position="192"/>
        <end position="243"/>
    </location>
</feature>